<proteinExistence type="predicted"/>
<dbReference type="AlphaFoldDB" id="A0AAV3YK29"/>
<organism evidence="1 2">
    <name type="scientific">Plakobranchus ocellatus</name>
    <dbReference type="NCBI Taxonomy" id="259542"/>
    <lineage>
        <taxon>Eukaryota</taxon>
        <taxon>Metazoa</taxon>
        <taxon>Spiralia</taxon>
        <taxon>Lophotrochozoa</taxon>
        <taxon>Mollusca</taxon>
        <taxon>Gastropoda</taxon>
        <taxon>Heterobranchia</taxon>
        <taxon>Euthyneura</taxon>
        <taxon>Panpulmonata</taxon>
        <taxon>Sacoglossa</taxon>
        <taxon>Placobranchoidea</taxon>
        <taxon>Plakobranchidae</taxon>
        <taxon>Plakobranchus</taxon>
    </lineage>
</organism>
<keyword evidence="2" id="KW-1185">Reference proteome</keyword>
<comment type="caution">
    <text evidence="1">The sequence shown here is derived from an EMBL/GenBank/DDBJ whole genome shotgun (WGS) entry which is preliminary data.</text>
</comment>
<dbReference type="Proteomes" id="UP000735302">
    <property type="component" value="Unassembled WGS sequence"/>
</dbReference>
<protein>
    <submittedName>
        <fullName evidence="1">Uncharacterized protein</fullName>
    </submittedName>
</protein>
<name>A0AAV3YK29_9GAST</name>
<gene>
    <name evidence="1" type="ORF">PoB_000936800</name>
</gene>
<dbReference type="EMBL" id="BLXT01001042">
    <property type="protein sequence ID" value="GFN82862.1"/>
    <property type="molecule type" value="Genomic_DNA"/>
</dbReference>
<evidence type="ECO:0000313" key="1">
    <source>
        <dbReference type="EMBL" id="GFN82862.1"/>
    </source>
</evidence>
<evidence type="ECO:0000313" key="2">
    <source>
        <dbReference type="Proteomes" id="UP000735302"/>
    </source>
</evidence>
<accession>A0AAV3YK29</accession>
<sequence length="85" mass="10187">MKSNLPQCWQTMLDRAWTSDNIAAYLLNQPRVKQVTSKFYQSQHDYSQNQLLNMFLSPKIYVKLMRRQSRPQIWTHRTIAECNPV</sequence>
<reference evidence="1 2" key="1">
    <citation type="journal article" date="2021" name="Elife">
        <title>Chloroplast acquisition without the gene transfer in kleptoplastic sea slugs, Plakobranchus ocellatus.</title>
        <authorList>
            <person name="Maeda T."/>
            <person name="Takahashi S."/>
            <person name="Yoshida T."/>
            <person name="Shimamura S."/>
            <person name="Takaki Y."/>
            <person name="Nagai Y."/>
            <person name="Toyoda A."/>
            <person name="Suzuki Y."/>
            <person name="Arimoto A."/>
            <person name="Ishii H."/>
            <person name="Satoh N."/>
            <person name="Nishiyama T."/>
            <person name="Hasebe M."/>
            <person name="Maruyama T."/>
            <person name="Minagawa J."/>
            <person name="Obokata J."/>
            <person name="Shigenobu S."/>
        </authorList>
    </citation>
    <scope>NUCLEOTIDE SEQUENCE [LARGE SCALE GENOMIC DNA]</scope>
</reference>